<gene>
    <name evidence="2" type="ORF">A1355_21550</name>
</gene>
<organism evidence="2 3">
    <name type="scientific">Methylomonas koyamae</name>
    <dbReference type="NCBI Taxonomy" id="702114"/>
    <lineage>
        <taxon>Bacteria</taxon>
        <taxon>Pseudomonadati</taxon>
        <taxon>Pseudomonadota</taxon>
        <taxon>Gammaproteobacteria</taxon>
        <taxon>Methylococcales</taxon>
        <taxon>Methylococcaceae</taxon>
        <taxon>Methylomonas</taxon>
    </lineage>
</organism>
<feature type="signal peptide" evidence="1">
    <location>
        <begin position="1"/>
        <end position="22"/>
    </location>
</feature>
<dbReference type="STRING" id="702114.A1355_21550"/>
<dbReference type="RefSeq" id="WP_064025879.1">
    <property type="nucleotide sequence ID" value="NZ_LUUK01000058.1"/>
</dbReference>
<evidence type="ECO:0000256" key="1">
    <source>
        <dbReference type="SAM" id="SignalP"/>
    </source>
</evidence>
<dbReference type="AlphaFoldDB" id="A0A177NZJ8"/>
<evidence type="ECO:0008006" key="4">
    <source>
        <dbReference type="Google" id="ProtNLM"/>
    </source>
</evidence>
<evidence type="ECO:0000313" key="3">
    <source>
        <dbReference type="Proteomes" id="UP000077628"/>
    </source>
</evidence>
<dbReference type="EMBL" id="LUUK01000058">
    <property type="protein sequence ID" value="OAI23507.1"/>
    <property type="molecule type" value="Genomic_DNA"/>
</dbReference>
<evidence type="ECO:0000313" key="2">
    <source>
        <dbReference type="EMBL" id="OAI23507.1"/>
    </source>
</evidence>
<accession>A0A177NZJ8</accession>
<proteinExistence type="predicted"/>
<comment type="caution">
    <text evidence="2">The sequence shown here is derived from an EMBL/GenBank/DDBJ whole genome shotgun (WGS) entry which is preliminary data.</text>
</comment>
<sequence length="253" mass="26646">MKSLNKALLAAAMFAATGAANASINNTSAATVEAYLSVYDKSQTLTFTLDLGVLMSDLIANVANDSYTLSYNLADNDMWNTFASGMDASQTKFAVAVGYGSKQMITGMVEIPKFTNLTVSANTGTAIKNHANEINGGQVADNPGATAADYAANLSSLVYDSDTPKTGQHNQFNTIFTAVSLAQANIAYGTSGDFWYYNGIQPHTLAAGKWTLAGDLLTYAPVQANVPLPAAVWMFGAGLMGMLRATRRKYAAA</sequence>
<protein>
    <recommendedName>
        <fullName evidence="4">PEP-CTERM protein-sorting domain-containing protein</fullName>
    </recommendedName>
</protein>
<keyword evidence="3" id="KW-1185">Reference proteome</keyword>
<name>A0A177NZJ8_9GAMM</name>
<feature type="chain" id="PRO_5008069725" description="PEP-CTERM protein-sorting domain-containing protein" evidence="1">
    <location>
        <begin position="23"/>
        <end position="253"/>
    </location>
</feature>
<dbReference type="OrthoDB" id="5564345at2"/>
<reference evidence="3" key="1">
    <citation type="submission" date="2016-03" db="EMBL/GenBank/DDBJ databases">
        <authorList>
            <person name="Heylen K."/>
            <person name="De Vos P."/>
            <person name="Vekeman B."/>
        </authorList>
    </citation>
    <scope>NUCLEOTIDE SEQUENCE [LARGE SCALE GENOMIC DNA]</scope>
    <source>
        <strain evidence="3">R-45383</strain>
    </source>
</reference>
<keyword evidence="1" id="KW-0732">Signal</keyword>
<dbReference type="Proteomes" id="UP000077628">
    <property type="component" value="Unassembled WGS sequence"/>
</dbReference>